<dbReference type="Pfam" id="PF05547">
    <property type="entry name" value="Peptidase_M6"/>
    <property type="match status" value="1"/>
</dbReference>
<dbReference type="NCBIfam" id="TIGR03296">
    <property type="entry name" value="M6dom_TIGR03296"/>
    <property type="match status" value="1"/>
</dbReference>
<keyword evidence="3" id="KW-0645">Protease</keyword>
<reference evidence="3 4" key="1">
    <citation type="submission" date="2020-05" db="EMBL/GenBank/DDBJ databases">
        <title>Distinct polysaccharide utilization as determinants for interspecies competition between intestinal Prevotella spp.</title>
        <authorList>
            <person name="Galvez E.J.C."/>
            <person name="Iljazovic A."/>
            <person name="Strowig T."/>
        </authorList>
    </citation>
    <scope>NUCLEOTIDE SEQUENCE [LARGE SCALE GENOMIC DNA]</scope>
    <source>
        <strain evidence="3 4">PMUR</strain>
    </source>
</reference>
<dbReference type="Proteomes" id="UP000714420">
    <property type="component" value="Unassembled WGS sequence"/>
</dbReference>
<evidence type="ECO:0000313" key="3">
    <source>
        <dbReference type="EMBL" id="NPD91885.1"/>
    </source>
</evidence>
<keyword evidence="3" id="KW-0482">Metalloprotease</keyword>
<dbReference type="EMBL" id="JABKKF010000004">
    <property type="protein sequence ID" value="NPD91885.1"/>
    <property type="molecule type" value="Genomic_DNA"/>
</dbReference>
<feature type="chain" id="PRO_5047072470" evidence="1">
    <location>
        <begin position="21"/>
        <end position="725"/>
    </location>
</feature>
<accession>A0ABX2ANW6</accession>
<gene>
    <name evidence="3" type="ORF">HPS56_05880</name>
</gene>
<proteinExistence type="predicted"/>
<feature type="domain" description="Peptidase M6-like" evidence="2">
    <location>
        <begin position="177"/>
        <end position="375"/>
    </location>
</feature>
<keyword evidence="3" id="KW-0378">Hydrolase</keyword>
<dbReference type="PANTHER" id="PTHR41775">
    <property type="entry name" value="SECRETED PROTEIN-RELATED"/>
    <property type="match status" value="1"/>
</dbReference>
<keyword evidence="4" id="KW-1185">Reference proteome</keyword>
<sequence length="725" mass="79016">MKKKHLLLPVMLAFALNAVAIRPLHKAFPLTQSDGTTIMVYKNGDGFLAFYTSVDNKVLVRNANGDLCYAKIVDGRLCPTDVVAHEADARSEAENAFLATYSLKPSEAMEAVSENPVASHRIQKALNASTSDGLGQYGKSGNGSVNSIGNITIPVIMVEFADTKFKSTTTKEKMTRFYNQEGYAEEAGCRGSVKDYFKDQSRGMFVPTFDVVAKVTLKNGYAYYGANSAYGNDIRVGSMIKEAVEAAKNLGVDFSKYYVNGKVPLVSVLYAGQGEATGGDENTIWPHESDFNQTLGGYKFASYFVGNELYYDNQLMGMGVFVHEFGHALGFPDFYDPTYSYDNDAPFGFWSVMDAGAYVNNARTPVGYTAYERSFLGWLDIPELADAASVTLSNPNDNDGQMAVMIRNPKNRNEYFILENRQPGTWYPSANGSGLLLTRFSYSSSSWMYNRVNVNQNQKRAMAVTADNSKIDRNVREDHLFGNGMFQIPSFTLFDKTTLTSSPVYKIIKHSGGTITFNYIDRTLPTVAEVNGKKYSKVTDVDALATGDSIIIVCEEDKMAINMIQTSAFRGAVNIEVENGVATGNDDVQVFKLQKTVNGRNWGFVVPAGYLSGGSGKTLKTQKKADANSLAVITITDGNAAITFQGNYGGTIGYTADNINFTCSPAAEKAVQIYRKSDGSGIESLGVDSNGAEDGVYYTVSGQKVTGSLPAGLYIRNGKKIIIKK</sequence>
<keyword evidence="1" id="KW-0732">Signal</keyword>
<dbReference type="RefSeq" id="WP_172275232.1">
    <property type="nucleotide sequence ID" value="NZ_CASGMU010000003.1"/>
</dbReference>
<protein>
    <submittedName>
        <fullName evidence="3">M6 family metalloprotease domain-containing protein</fullName>
    </submittedName>
</protein>
<dbReference type="InterPro" id="IPR008757">
    <property type="entry name" value="Peptidase_M6-like_domain"/>
</dbReference>
<feature type="signal peptide" evidence="1">
    <location>
        <begin position="1"/>
        <end position="20"/>
    </location>
</feature>
<evidence type="ECO:0000259" key="2">
    <source>
        <dbReference type="Pfam" id="PF05547"/>
    </source>
</evidence>
<dbReference type="GO" id="GO:0008237">
    <property type="term" value="F:metallopeptidase activity"/>
    <property type="evidence" value="ECO:0007669"/>
    <property type="project" value="UniProtKB-KW"/>
</dbReference>
<dbReference type="PANTHER" id="PTHR41775:SF1">
    <property type="entry name" value="PEPTIDASE M6-LIKE DOMAIN-CONTAINING PROTEIN"/>
    <property type="match status" value="1"/>
</dbReference>
<name>A0ABX2ANW6_9BACT</name>
<dbReference type="SUPFAM" id="SSF55486">
    <property type="entry name" value="Metalloproteases ('zincins'), catalytic domain"/>
    <property type="match status" value="1"/>
</dbReference>
<organism evidence="3 4">
    <name type="scientific">Xylanibacter muris</name>
    <dbReference type="NCBI Taxonomy" id="2736290"/>
    <lineage>
        <taxon>Bacteria</taxon>
        <taxon>Pseudomonadati</taxon>
        <taxon>Bacteroidota</taxon>
        <taxon>Bacteroidia</taxon>
        <taxon>Bacteroidales</taxon>
        <taxon>Prevotellaceae</taxon>
        <taxon>Xylanibacter</taxon>
    </lineage>
</organism>
<evidence type="ECO:0000313" key="4">
    <source>
        <dbReference type="Proteomes" id="UP000714420"/>
    </source>
</evidence>
<evidence type="ECO:0000256" key="1">
    <source>
        <dbReference type="SAM" id="SignalP"/>
    </source>
</evidence>
<comment type="caution">
    <text evidence="3">The sequence shown here is derived from an EMBL/GenBank/DDBJ whole genome shotgun (WGS) entry which is preliminary data.</text>
</comment>